<dbReference type="AlphaFoldDB" id="A0AAE3EIH1"/>
<evidence type="ECO:0000256" key="1">
    <source>
        <dbReference type="ARBA" id="ARBA00004167"/>
    </source>
</evidence>
<dbReference type="PANTHER" id="PTHR43327">
    <property type="entry name" value="STOMATIN-LIKE PROTEIN 2, MITOCHONDRIAL"/>
    <property type="match status" value="1"/>
</dbReference>
<keyword evidence="5" id="KW-1185">Reference proteome</keyword>
<dbReference type="Pfam" id="PF01145">
    <property type="entry name" value="Band_7"/>
    <property type="match status" value="1"/>
</dbReference>
<feature type="domain" description="Band 7" evidence="3">
    <location>
        <begin position="17"/>
        <end position="175"/>
    </location>
</feature>
<reference evidence="4" key="1">
    <citation type="submission" date="2021-08" db="EMBL/GenBank/DDBJ databases">
        <title>Comparative analyses of Brucepasteria parasyntrophica and Teretinema zuelzerae.</title>
        <authorList>
            <person name="Song Y."/>
            <person name="Brune A."/>
        </authorList>
    </citation>
    <scope>NUCLEOTIDE SEQUENCE</scope>
    <source>
        <strain evidence="4">DSM 1903</strain>
    </source>
</reference>
<dbReference type="InterPro" id="IPR036013">
    <property type="entry name" value="Band_7/SPFH_dom_sf"/>
</dbReference>
<dbReference type="InterPro" id="IPR050710">
    <property type="entry name" value="Band7/mec-2_domain"/>
</dbReference>
<dbReference type="GO" id="GO:0005886">
    <property type="term" value="C:plasma membrane"/>
    <property type="evidence" value="ECO:0007669"/>
    <property type="project" value="UniProtKB-ARBA"/>
</dbReference>
<name>A0AAE3EIH1_9SPIR</name>
<evidence type="ECO:0000313" key="4">
    <source>
        <dbReference type="EMBL" id="MCD1654855.1"/>
    </source>
</evidence>
<evidence type="ECO:0000313" key="5">
    <source>
        <dbReference type="Proteomes" id="UP001198163"/>
    </source>
</evidence>
<dbReference type="EMBL" id="JAINWA010000003">
    <property type="protein sequence ID" value="MCD1654855.1"/>
    <property type="molecule type" value="Genomic_DNA"/>
</dbReference>
<comment type="similarity">
    <text evidence="2">Belongs to the band 7/mec-2 family.</text>
</comment>
<dbReference type="InterPro" id="IPR001107">
    <property type="entry name" value="Band_7"/>
</dbReference>
<dbReference type="GO" id="GO:0098552">
    <property type="term" value="C:side of membrane"/>
    <property type="evidence" value="ECO:0007669"/>
    <property type="project" value="UniProtKB-ARBA"/>
</dbReference>
<accession>A0AAE3EIH1</accession>
<dbReference type="SMART" id="SM00244">
    <property type="entry name" value="PHB"/>
    <property type="match status" value="1"/>
</dbReference>
<dbReference type="RefSeq" id="WP_330165609.1">
    <property type="nucleotide sequence ID" value="NZ_JAINWA010000003.1"/>
</dbReference>
<proteinExistence type="inferred from homology"/>
<dbReference type="FunFam" id="3.30.479.30:FF:000004">
    <property type="entry name" value="Putative membrane protease family, stomatin"/>
    <property type="match status" value="1"/>
</dbReference>
<dbReference type="Proteomes" id="UP001198163">
    <property type="component" value="Unassembled WGS sequence"/>
</dbReference>
<dbReference type="InterPro" id="IPR001972">
    <property type="entry name" value="Stomatin_HflK_fam"/>
</dbReference>
<sequence>MFLVYLIAAIFVIVLFKIAVVVPEQEAFVVERLGKYTKTLEAGFHLLFPFIDRIAYRQNLKEEAVDVDPQVCITSDNVQVEVDGILYLKVYDPVKASYGIDNYRYAVAQLAKTTMRSEIGKLELDKTFCGRDSINDNIVRALDEASDNWGIKVTRYEIRDITPTDTILEAMESQMRAERIKRANILESEGKREALINVSRGNKQDAINRSMGERQRKINIAEGQAKSIEITSTATAEGLSLVAEALSVPGGQTAMGIRLAEGYIKRFRSVLERCDVSVYPEELAGLAVVADLVKNTVARGGKS</sequence>
<comment type="subcellular location">
    <subcellularLocation>
        <location evidence="1">Membrane</location>
        <topology evidence="1">Single-pass membrane protein</topology>
    </subcellularLocation>
</comment>
<organism evidence="4 5">
    <name type="scientific">Teretinema zuelzerae</name>
    <dbReference type="NCBI Taxonomy" id="156"/>
    <lineage>
        <taxon>Bacteria</taxon>
        <taxon>Pseudomonadati</taxon>
        <taxon>Spirochaetota</taxon>
        <taxon>Spirochaetia</taxon>
        <taxon>Spirochaetales</taxon>
        <taxon>Treponemataceae</taxon>
        <taxon>Teretinema</taxon>
    </lineage>
</organism>
<dbReference type="CDD" id="cd08829">
    <property type="entry name" value="SPFH_paraslipin"/>
    <property type="match status" value="1"/>
</dbReference>
<dbReference type="PANTHER" id="PTHR43327:SF10">
    <property type="entry name" value="STOMATIN-LIKE PROTEIN 2, MITOCHONDRIAL"/>
    <property type="match status" value="1"/>
</dbReference>
<gene>
    <name evidence="4" type="ORF">K7J14_09075</name>
</gene>
<dbReference type="SUPFAM" id="SSF117892">
    <property type="entry name" value="Band 7/SPFH domain"/>
    <property type="match status" value="1"/>
</dbReference>
<evidence type="ECO:0000259" key="3">
    <source>
        <dbReference type="SMART" id="SM00244"/>
    </source>
</evidence>
<evidence type="ECO:0000256" key="2">
    <source>
        <dbReference type="ARBA" id="ARBA00008164"/>
    </source>
</evidence>
<comment type="caution">
    <text evidence="4">The sequence shown here is derived from an EMBL/GenBank/DDBJ whole genome shotgun (WGS) entry which is preliminary data.</text>
</comment>
<dbReference type="Gene3D" id="3.30.479.30">
    <property type="entry name" value="Band 7 domain"/>
    <property type="match status" value="1"/>
</dbReference>
<dbReference type="PRINTS" id="PR00721">
    <property type="entry name" value="STOMATIN"/>
</dbReference>
<protein>
    <submittedName>
        <fullName evidence="4">Paraslipin</fullName>
    </submittedName>
</protein>